<reference evidence="1" key="2">
    <citation type="journal article" date="2015" name="Fish Shellfish Immunol.">
        <title>Early steps in the European eel (Anguilla anguilla)-Vibrio vulnificus interaction in the gills: Role of the RtxA13 toxin.</title>
        <authorList>
            <person name="Callol A."/>
            <person name="Pajuelo D."/>
            <person name="Ebbesson L."/>
            <person name="Teles M."/>
            <person name="MacKenzie S."/>
            <person name="Amaro C."/>
        </authorList>
    </citation>
    <scope>NUCLEOTIDE SEQUENCE</scope>
</reference>
<name>A0A0E9VGW6_ANGAN</name>
<dbReference type="EMBL" id="GBXM01031218">
    <property type="protein sequence ID" value="JAH77359.1"/>
    <property type="molecule type" value="Transcribed_RNA"/>
</dbReference>
<proteinExistence type="predicted"/>
<reference evidence="1" key="1">
    <citation type="submission" date="2014-11" db="EMBL/GenBank/DDBJ databases">
        <authorList>
            <person name="Amaro Gonzalez C."/>
        </authorList>
    </citation>
    <scope>NUCLEOTIDE SEQUENCE</scope>
</reference>
<dbReference type="AlphaFoldDB" id="A0A0E9VGW6"/>
<organism evidence="1">
    <name type="scientific">Anguilla anguilla</name>
    <name type="common">European freshwater eel</name>
    <name type="synonym">Muraena anguilla</name>
    <dbReference type="NCBI Taxonomy" id="7936"/>
    <lineage>
        <taxon>Eukaryota</taxon>
        <taxon>Metazoa</taxon>
        <taxon>Chordata</taxon>
        <taxon>Craniata</taxon>
        <taxon>Vertebrata</taxon>
        <taxon>Euteleostomi</taxon>
        <taxon>Actinopterygii</taxon>
        <taxon>Neopterygii</taxon>
        <taxon>Teleostei</taxon>
        <taxon>Anguilliformes</taxon>
        <taxon>Anguillidae</taxon>
        <taxon>Anguilla</taxon>
    </lineage>
</organism>
<protein>
    <submittedName>
        <fullName evidence="1">Uncharacterized protein</fullName>
    </submittedName>
</protein>
<evidence type="ECO:0000313" key="1">
    <source>
        <dbReference type="EMBL" id="JAH77359.1"/>
    </source>
</evidence>
<accession>A0A0E9VGW6</accession>
<sequence length="31" mass="3727">MQFLLTAFCTTIFTHYKRFLAHQIPVQLMIL</sequence>